<evidence type="ECO:0000259" key="8">
    <source>
        <dbReference type="PROSITE" id="PS50928"/>
    </source>
</evidence>
<comment type="similarity">
    <text evidence="7">Belongs to the binding-protein-dependent transport system permease family.</text>
</comment>
<gene>
    <name evidence="9" type="ORF">XD86_0549</name>
    <name evidence="10" type="ORF">XE02_1102</name>
</gene>
<feature type="transmembrane region" description="Helical" evidence="7">
    <location>
        <begin position="290"/>
        <end position="313"/>
    </location>
</feature>
<evidence type="ECO:0000256" key="7">
    <source>
        <dbReference type="RuleBase" id="RU363032"/>
    </source>
</evidence>
<keyword evidence="4 7" id="KW-0812">Transmembrane</keyword>
<dbReference type="PANTHER" id="PTHR32243">
    <property type="entry name" value="MALTOSE TRANSPORT SYSTEM PERMEASE-RELATED"/>
    <property type="match status" value="1"/>
</dbReference>
<feature type="transmembrane region" description="Helical" evidence="7">
    <location>
        <begin position="394"/>
        <end position="415"/>
    </location>
</feature>
<proteinExistence type="inferred from homology"/>
<dbReference type="Proteomes" id="UP000054260">
    <property type="component" value="Unassembled WGS sequence"/>
</dbReference>
<dbReference type="SUPFAM" id="SSF161098">
    <property type="entry name" value="MetI-like"/>
    <property type="match status" value="2"/>
</dbReference>
<dbReference type="GO" id="GO:0005886">
    <property type="term" value="C:plasma membrane"/>
    <property type="evidence" value="ECO:0007669"/>
    <property type="project" value="UniProtKB-SubCell"/>
</dbReference>
<dbReference type="Pfam" id="PF00528">
    <property type="entry name" value="BPD_transp_1"/>
    <property type="match status" value="1"/>
</dbReference>
<evidence type="ECO:0000313" key="12">
    <source>
        <dbReference type="Proteomes" id="UP000055014"/>
    </source>
</evidence>
<keyword evidence="2 7" id="KW-0813">Transport</keyword>
<dbReference type="CDD" id="cd06261">
    <property type="entry name" value="TM_PBP2"/>
    <property type="match status" value="1"/>
</dbReference>
<evidence type="ECO:0000313" key="10">
    <source>
        <dbReference type="EMBL" id="KUK89268.1"/>
    </source>
</evidence>
<evidence type="ECO:0000256" key="6">
    <source>
        <dbReference type="ARBA" id="ARBA00023136"/>
    </source>
</evidence>
<evidence type="ECO:0000313" key="11">
    <source>
        <dbReference type="Proteomes" id="UP000054260"/>
    </source>
</evidence>
<dbReference type="EMBL" id="LGGH01000061">
    <property type="protein sequence ID" value="KUK67864.1"/>
    <property type="molecule type" value="Genomic_DNA"/>
</dbReference>
<evidence type="ECO:0000256" key="5">
    <source>
        <dbReference type="ARBA" id="ARBA00022989"/>
    </source>
</evidence>
<feature type="transmembrane region" description="Helical" evidence="7">
    <location>
        <begin position="334"/>
        <end position="359"/>
    </location>
</feature>
<reference evidence="10" key="1">
    <citation type="journal article" date="2015" name="MBio">
        <title>Genome-resolved metagenomic analysis reveals roles for candidate phyla and other microbial community members in biogeochemical transformations in oil reservoirs.</title>
        <authorList>
            <person name="Hu P."/>
            <person name="Tom L."/>
            <person name="Singh A."/>
            <person name="Thomas B.C."/>
            <person name="Baker B.J."/>
            <person name="Piceno Y.M."/>
            <person name="Andersen G.L."/>
            <person name="Banfield J.F."/>
        </authorList>
    </citation>
    <scope>NUCLEOTIDE SEQUENCE [LARGE SCALE GENOMIC DNA]</scope>
    <source>
        <strain evidence="9">46_47</strain>
        <strain evidence="10">46_70</strain>
    </source>
</reference>
<dbReference type="Proteomes" id="UP000055014">
    <property type="component" value="Unassembled WGS sequence"/>
</dbReference>
<dbReference type="InterPro" id="IPR035906">
    <property type="entry name" value="MetI-like_sf"/>
</dbReference>
<dbReference type="PANTHER" id="PTHR32243:SF18">
    <property type="entry name" value="INNER MEMBRANE ABC TRANSPORTER PERMEASE PROTEIN YCJP"/>
    <property type="match status" value="1"/>
</dbReference>
<sequence length="431" mass="48629">MVKKKTSFKRIMFALGILTICFFILIPFYFMVHVSLKADYDPNKLTFSDFTIRNYLEIFGLIQSSETEFFGDEIIRANLEPVLKRIDELEKRTASLEAYTQYVHEVQLKAKEKELRDIVDLVIDFSGLEVENREEFIENSLIPGTEEAKTIEENMKSIFSANDLKRFTDLRTEVENALTEESLISGFENAKAQLKSYEDQKTKILEERASEFPFLKYLRNSLAFAGTSALISLFVAILGAYAFSRLRFKGRGAVQRSVLFVYLFGGTVIMVPLYQMAVKLGILSSPLGTGMYLIMVYVIQTLPVSLYMLGNYFRTIPFSIEEAAIIDGCSRVQAIFKIVIPLSLPAIVTVYIYAFMIGWNEYLFASAFLGLKSYKDLFTLPIGLNAFSGSAHAVWGRLMAASVVSAIPIIIIFSLMQKYLTSGFTAGGVKE</sequence>
<dbReference type="AlphaFoldDB" id="A0A101I5R7"/>
<feature type="transmembrane region" description="Helical" evidence="7">
    <location>
        <begin position="258"/>
        <end position="278"/>
    </location>
</feature>
<dbReference type="GO" id="GO:0055085">
    <property type="term" value="P:transmembrane transport"/>
    <property type="evidence" value="ECO:0007669"/>
    <property type="project" value="InterPro"/>
</dbReference>
<dbReference type="InterPro" id="IPR000515">
    <property type="entry name" value="MetI-like"/>
</dbReference>
<organism evidence="10 12">
    <name type="scientific">Mesotoga infera</name>
    <dbReference type="NCBI Taxonomy" id="1236046"/>
    <lineage>
        <taxon>Bacteria</taxon>
        <taxon>Thermotogati</taxon>
        <taxon>Thermotogota</taxon>
        <taxon>Thermotogae</taxon>
        <taxon>Kosmotogales</taxon>
        <taxon>Kosmotogaceae</taxon>
        <taxon>Mesotoga</taxon>
    </lineage>
</organism>
<evidence type="ECO:0000256" key="4">
    <source>
        <dbReference type="ARBA" id="ARBA00022692"/>
    </source>
</evidence>
<keyword evidence="10" id="KW-0762">Sugar transport</keyword>
<dbReference type="PROSITE" id="PS50928">
    <property type="entry name" value="ABC_TM1"/>
    <property type="match status" value="1"/>
</dbReference>
<comment type="subcellular location">
    <subcellularLocation>
        <location evidence="1 7">Cell membrane</location>
        <topology evidence="1 7">Multi-pass membrane protein</topology>
    </subcellularLocation>
</comment>
<evidence type="ECO:0000256" key="1">
    <source>
        <dbReference type="ARBA" id="ARBA00004651"/>
    </source>
</evidence>
<protein>
    <submittedName>
        <fullName evidence="10">ABC-type sugar transport system, permease component</fullName>
    </submittedName>
</protein>
<keyword evidence="6 7" id="KW-0472">Membrane</keyword>
<dbReference type="Gene3D" id="1.10.3720.10">
    <property type="entry name" value="MetI-like"/>
    <property type="match status" value="1"/>
</dbReference>
<reference evidence="11 12" key="2">
    <citation type="journal article" date="2015" name="MBio">
        <title>Genome-Resolved Metagenomic Analysis Reveals Roles for Candidate Phyla and Other Microbial Community Members in Biogeochemical Transformations in Oil Reservoirs.</title>
        <authorList>
            <person name="Hu P."/>
            <person name="Tom L."/>
            <person name="Singh A."/>
            <person name="Thomas B.C."/>
            <person name="Baker B.J."/>
            <person name="Piceno Y.M."/>
            <person name="Andersen G.L."/>
            <person name="Banfield J.F."/>
        </authorList>
    </citation>
    <scope>NUCLEOTIDE SEQUENCE [LARGE SCALE GENOMIC DNA]</scope>
</reference>
<dbReference type="InterPro" id="IPR050901">
    <property type="entry name" value="BP-dep_ABC_trans_perm"/>
</dbReference>
<name>A0A101I5R7_9BACT</name>
<feature type="transmembrane region" description="Helical" evidence="7">
    <location>
        <begin position="222"/>
        <end position="246"/>
    </location>
</feature>
<keyword evidence="3" id="KW-1003">Cell membrane</keyword>
<dbReference type="EMBL" id="LGGW01000104">
    <property type="protein sequence ID" value="KUK89268.1"/>
    <property type="molecule type" value="Genomic_DNA"/>
</dbReference>
<feature type="domain" description="ABC transmembrane type-1" evidence="8">
    <location>
        <begin position="218"/>
        <end position="416"/>
    </location>
</feature>
<evidence type="ECO:0000256" key="2">
    <source>
        <dbReference type="ARBA" id="ARBA00022448"/>
    </source>
</evidence>
<comment type="caution">
    <text evidence="10">The sequence shown here is derived from an EMBL/GenBank/DDBJ whole genome shotgun (WGS) entry which is preliminary data.</text>
</comment>
<evidence type="ECO:0000313" key="9">
    <source>
        <dbReference type="EMBL" id="KUK67864.1"/>
    </source>
</evidence>
<dbReference type="PATRIC" id="fig|1236046.5.peg.899"/>
<feature type="transmembrane region" description="Helical" evidence="7">
    <location>
        <begin position="12"/>
        <end position="32"/>
    </location>
</feature>
<keyword evidence="5 7" id="KW-1133">Transmembrane helix</keyword>
<evidence type="ECO:0000256" key="3">
    <source>
        <dbReference type="ARBA" id="ARBA00022475"/>
    </source>
</evidence>
<accession>A0A101I5R7</accession>